<reference evidence="2 3" key="1">
    <citation type="submission" date="2022-11" db="EMBL/GenBank/DDBJ databases">
        <title>Brucella sp. YY2X, whole genome shotgun sequencing project.</title>
        <authorList>
            <person name="Yang Y."/>
        </authorList>
    </citation>
    <scope>NUCLEOTIDE SEQUENCE [LARGE SCALE GENOMIC DNA]</scope>
    <source>
        <strain evidence="2 3">YY2X</strain>
    </source>
</reference>
<sequence>MTKILAYKGFDAQLQCRNFQFELSKSYTHDGPVIACEQGFHACEYPLDIFRYYAPASSRFGEVELSGETSKEGSDTKIAAAEITIKCELKIPELVAAAVRYIIDRTKRVDGNHATGERELVKAQGDRSVATVTGEWSAATASGDRSAATATGRWSAATATGRWSAATATGYRSAATATGYRSAATASGDWSAATASGDWSAATATGRWSAATATGIESAASASGDWSAATASGNRSAATATGIGSAATASGRWSAATATGYEGKVRGKEGCALFLVERNERMEIVSVWSGIAGRDGIKTDTYYTLKSGQPVETE</sequence>
<feature type="domain" description="DUF7666" evidence="1">
    <location>
        <begin position="4"/>
        <end position="96"/>
    </location>
</feature>
<dbReference type="EMBL" id="JAPHAV010000001">
    <property type="protein sequence ID" value="MCX2696366.1"/>
    <property type="molecule type" value="Genomic_DNA"/>
</dbReference>
<accession>A0ABT3QLA5</accession>
<organism evidence="2 3">
    <name type="scientific">Ochrobactrum chromiisoli</name>
    <dbReference type="NCBI Taxonomy" id="2993941"/>
    <lineage>
        <taxon>Bacteria</taxon>
        <taxon>Pseudomonadati</taxon>
        <taxon>Pseudomonadota</taxon>
        <taxon>Alphaproteobacteria</taxon>
        <taxon>Hyphomicrobiales</taxon>
        <taxon>Brucellaceae</taxon>
        <taxon>Brucella/Ochrobactrum group</taxon>
        <taxon>Ochrobactrum</taxon>
    </lineage>
</organism>
<protein>
    <recommendedName>
        <fullName evidence="1">DUF7666 domain-containing protein</fullName>
    </recommendedName>
</protein>
<comment type="caution">
    <text evidence="2">The sequence shown here is derived from an EMBL/GenBank/DDBJ whole genome shotgun (WGS) entry which is preliminary data.</text>
</comment>
<evidence type="ECO:0000313" key="2">
    <source>
        <dbReference type="EMBL" id="MCX2696366.1"/>
    </source>
</evidence>
<dbReference type="Proteomes" id="UP001301216">
    <property type="component" value="Unassembled WGS sequence"/>
</dbReference>
<name>A0ABT3QLA5_9HYPH</name>
<evidence type="ECO:0000313" key="3">
    <source>
        <dbReference type="Proteomes" id="UP001301216"/>
    </source>
</evidence>
<evidence type="ECO:0000259" key="1">
    <source>
        <dbReference type="Pfam" id="PF24703"/>
    </source>
</evidence>
<keyword evidence="3" id="KW-1185">Reference proteome</keyword>
<dbReference type="Pfam" id="PF24703">
    <property type="entry name" value="DUF7666"/>
    <property type="match status" value="1"/>
</dbReference>
<dbReference type="RefSeq" id="WP_265983671.1">
    <property type="nucleotide sequence ID" value="NZ_JAPHAV010000001.1"/>
</dbReference>
<dbReference type="InterPro" id="IPR056083">
    <property type="entry name" value="DUF7666"/>
</dbReference>
<proteinExistence type="predicted"/>
<gene>
    <name evidence="2" type="ORF">OPR82_06190</name>
</gene>